<feature type="chain" id="PRO_5010315276" evidence="1">
    <location>
        <begin position="18"/>
        <end position="530"/>
    </location>
</feature>
<dbReference type="InterPro" id="IPR022156">
    <property type="entry name" value="Uncharacterised_YfbK_N"/>
</dbReference>
<name>A0A1I6Q8J0_9GAMM</name>
<dbReference type="PANTHER" id="PTHR10579:SF43">
    <property type="entry name" value="ZINC FINGER (C3HC4-TYPE RING FINGER) FAMILY PROTEIN"/>
    <property type="match status" value="1"/>
</dbReference>
<accession>A0A1I6Q8J0</accession>
<evidence type="ECO:0000256" key="1">
    <source>
        <dbReference type="SAM" id="SignalP"/>
    </source>
</evidence>
<reference evidence="4" key="1">
    <citation type="submission" date="2016-10" db="EMBL/GenBank/DDBJ databases">
        <authorList>
            <person name="Varghese N."/>
            <person name="Submissions S."/>
        </authorList>
    </citation>
    <scope>NUCLEOTIDE SEQUENCE [LARGE SCALE GENOMIC DNA]</scope>
    <source>
        <strain evidence="4">ANC 5076</strain>
    </source>
</reference>
<dbReference type="PROSITE" id="PS51257">
    <property type="entry name" value="PROKAR_LIPOPROTEIN"/>
    <property type="match status" value="1"/>
</dbReference>
<dbReference type="SUPFAM" id="SSF53300">
    <property type="entry name" value="vWA-like"/>
    <property type="match status" value="1"/>
</dbReference>
<protein>
    <submittedName>
        <fullName evidence="3">Ca-activated chloride channel family protein</fullName>
    </submittedName>
</protein>
<keyword evidence="4" id="KW-1185">Reference proteome</keyword>
<dbReference type="PROSITE" id="PS50234">
    <property type="entry name" value="VWFA"/>
    <property type="match status" value="1"/>
</dbReference>
<dbReference type="RefSeq" id="WP_074944151.1">
    <property type="nucleotide sequence ID" value="NZ_FOZU01000003.1"/>
</dbReference>
<evidence type="ECO:0000313" key="4">
    <source>
        <dbReference type="Proteomes" id="UP000182827"/>
    </source>
</evidence>
<evidence type="ECO:0000259" key="2">
    <source>
        <dbReference type="PROSITE" id="PS50234"/>
    </source>
</evidence>
<sequence>MFKLKFLTVTVSTFMLAACGQMPSQQMRMGEVTALSMPAPALKIAAYEHAQLLVENTENYQKIETNPVHSVAQQPISTFSIDVDTGSYSNVRRFLLQNGQLPPVDAVRIEEMVNYFNYDYPNPTAQTKHPFSVNTETVDSPWQPNAKIIRIGIKAKDLQAQQLPPANLVFLIDVSGSMDAENKLPLVKKTLRLLTEQLRPQDQVTIITYASGEDLVLAPTSGAEKDKILKVINRLNAGGATSGERAIQLAYEQAQKSYIKAGINRILIATDGDFNVGVTDFNTLKGMIAEKRKSGISFTTLGFGSGNYDEQLMEQLADAGDGNYSYIDNEREARKVLQRQLSSTLATVAQDVKIQVEFNPATVKEYRLIGYENRLLKNEDFNNDQVDAGDIGAGHTVTALYEIIPVGQKGWLNSSRYQATSTASAALKHEYADINLRYKLPNQTQSILLNSPVQVASKPLAQASADTRFAIAVAAYGQQLRGGQYNANMQSDDILRLARSAEKPDTFGLREEFIDLLKIAKSLSSEQKKS</sequence>
<dbReference type="PANTHER" id="PTHR10579">
    <property type="entry name" value="CALCIUM-ACTIVATED CHLORIDE CHANNEL REGULATOR"/>
    <property type="match status" value="1"/>
</dbReference>
<keyword evidence="1" id="KW-0732">Signal</keyword>
<dbReference type="Pfam" id="PF12450">
    <property type="entry name" value="vWF_A"/>
    <property type="match status" value="1"/>
</dbReference>
<dbReference type="Proteomes" id="UP000182827">
    <property type="component" value="Unassembled WGS sequence"/>
</dbReference>
<gene>
    <name evidence="3" type="ORF">SAMN05444586_1003152</name>
</gene>
<feature type="signal peptide" evidence="1">
    <location>
        <begin position="1"/>
        <end position="17"/>
    </location>
</feature>
<dbReference type="InterPro" id="IPR036465">
    <property type="entry name" value="vWFA_dom_sf"/>
</dbReference>
<dbReference type="InterPro" id="IPR021908">
    <property type="entry name" value="YfbK_C"/>
</dbReference>
<dbReference type="SMART" id="SM00327">
    <property type="entry name" value="VWA"/>
    <property type="match status" value="1"/>
</dbReference>
<dbReference type="AlphaFoldDB" id="A0A1I6Q8J0"/>
<dbReference type="Pfam" id="PF12034">
    <property type="entry name" value="YfbK_C"/>
    <property type="match status" value="1"/>
</dbReference>
<dbReference type="InterPro" id="IPR051266">
    <property type="entry name" value="CLCR"/>
</dbReference>
<dbReference type="InterPro" id="IPR002035">
    <property type="entry name" value="VWF_A"/>
</dbReference>
<dbReference type="EMBL" id="FOZU01000003">
    <property type="protein sequence ID" value="SFS48767.1"/>
    <property type="molecule type" value="Genomic_DNA"/>
</dbReference>
<evidence type="ECO:0000313" key="3">
    <source>
        <dbReference type="EMBL" id="SFS48767.1"/>
    </source>
</evidence>
<organism evidence="3 4">
    <name type="scientific">Acinetobacter bohemicus</name>
    <dbReference type="NCBI Taxonomy" id="1435036"/>
    <lineage>
        <taxon>Bacteria</taxon>
        <taxon>Pseudomonadati</taxon>
        <taxon>Pseudomonadota</taxon>
        <taxon>Gammaproteobacteria</taxon>
        <taxon>Moraxellales</taxon>
        <taxon>Moraxellaceae</taxon>
        <taxon>Acinetobacter</taxon>
    </lineage>
</organism>
<proteinExistence type="predicted"/>
<dbReference type="Pfam" id="PF00092">
    <property type="entry name" value="VWA"/>
    <property type="match status" value="1"/>
</dbReference>
<dbReference type="Gene3D" id="3.40.50.410">
    <property type="entry name" value="von Willebrand factor, type A domain"/>
    <property type="match status" value="1"/>
</dbReference>
<dbReference type="CDD" id="cd01465">
    <property type="entry name" value="vWA_subgroup"/>
    <property type="match status" value="1"/>
</dbReference>
<feature type="domain" description="VWFA" evidence="2">
    <location>
        <begin position="167"/>
        <end position="345"/>
    </location>
</feature>